<dbReference type="SUPFAM" id="SSF48264">
    <property type="entry name" value="Cytochrome P450"/>
    <property type="match status" value="1"/>
</dbReference>
<dbReference type="GO" id="GO:0016705">
    <property type="term" value="F:oxidoreductase activity, acting on paired donors, with incorporation or reduction of molecular oxygen"/>
    <property type="evidence" value="ECO:0007669"/>
    <property type="project" value="InterPro"/>
</dbReference>
<dbReference type="GO" id="GO:0020037">
    <property type="term" value="F:heme binding"/>
    <property type="evidence" value="ECO:0007669"/>
    <property type="project" value="InterPro"/>
</dbReference>
<keyword evidence="7 9" id="KW-0503">Monooxygenase</keyword>
<dbReference type="PRINTS" id="PR00385">
    <property type="entry name" value="P450"/>
</dbReference>
<dbReference type="PANTHER" id="PTHR46300:SF7">
    <property type="entry name" value="P450, PUTATIVE (EUROFUNG)-RELATED"/>
    <property type="match status" value="1"/>
</dbReference>
<protein>
    <submittedName>
        <fullName evidence="10">Cytochrome P450</fullName>
    </submittedName>
</protein>
<dbReference type="InterPro" id="IPR036396">
    <property type="entry name" value="Cyt_P450_sf"/>
</dbReference>
<proteinExistence type="inferred from homology"/>
<evidence type="ECO:0000256" key="5">
    <source>
        <dbReference type="ARBA" id="ARBA00023002"/>
    </source>
</evidence>
<keyword evidence="3 8" id="KW-0349">Heme</keyword>
<dbReference type="STRING" id="1081105.A0A166W469"/>
<dbReference type="InterPro" id="IPR001128">
    <property type="entry name" value="Cyt_P450"/>
</dbReference>
<dbReference type="InterPro" id="IPR002401">
    <property type="entry name" value="Cyt_P450_E_grp-I"/>
</dbReference>
<dbReference type="GO" id="GO:0004497">
    <property type="term" value="F:monooxygenase activity"/>
    <property type="evidence" value="ECO:0007669"/>
    <property type="project" value="UniProtKB-KW"/>
</dbReference>
<keyword evidence="11" id="KW-1185">Reference proteome</keyword>
<gene>
    <name evidence="10" type="ORF">NOR_08549</name>
</gene>
<dbReference type="PRINTS" id="PR00463">
    <property type="entry name" value="EP450I"/>
</dbReference>
<evidence type="ECO:0000256" key="8">
    <source>
        <dbReference type="PIRSR" id="PIRSR602401-1"/>
    </source>
</evidence>
<dbReference type="AlphaFoldDB" id="A0A166W469"/>
<evidence type="ECO:0000313" key="11">
    <source>
        <dbReference type="Proteomes" id="UP000243498"/>
    </source>
</evidence>
<dbReference type="EMBL" id="AZHC01000056">
    <property type="protein sequence ID" value="OAA34333.1"/>
    <property type="molecule type" value="Genomic_DNA"/>
</dbReference>
<dbReference type="Gene3D" id="1.10.630.10">
    <property type="entry name" value="Cytochrome P450"/>
    <property type="match status" value="1"/>
</dbReference>
<dbReference type="InterPro" id="IPR017972">
    <property type="entry name" value="Cyt_P450_CS"/>
</dbReference>
<dbReference type="GO" id="GO:0005506">
    <property type="term" value="F:iron ion binding"/>
    <property type="evidence" value="ECO:0007669"/>
    <property type="project" value="InterPro"/>
</dbReference>
<feature type="binding site" description="axial binding residue" evidence="8">
    <location>
        <position position="262"/>
    </location>
    <ligand>
        <name>heme</name>
        <dbReference type="ChEBI" id="CHEBI:30413"/>
    </ligand>
    <ligandPart>
        <name>Fe</name>
        <dbReference type="ChEBI" id="CHEBI:18248"/>
    </ligandPart>
</feature>
<keyword evidence="5 9" id="KW-0560">Oxidoreductase</keyword>
<evidence type="ECO:0000256" key="3">
    <source>
        <dbReference type="ARBA" id="ARBA00022617"/>
    </source>
</evidence>
<keyword evidence="4 8" id="KW-0479">Metal-binding</keyword>
<organism evidence="10 11">
    <name type="scientific">Metarhizium rileyi (strain RCEF 4871)</name>
    <name type="common">Nomuraea rileyi</name>
    <dbReference type="NCBI Taxonomy" id="1649241"/>
    <lineage>
        <taxon>Eukaryota</taxon>
        <taxon>Fungi</taxon>
        <taxon>Dikarya</taxon>
        <taxon>Ascomycota</taxon>
        <taxon>Pezizomycotina</taxon>
        <taxon>Sordariomycetes</taxon>
        <taxon>Hypocreomycetidae</taxon>
        <taxon>Hypocreales</taxon>
        <taxon>Clavicipitaceae</taxon>
        <taxon>Metarhizium</taxon>
    </lineage>
</organism>
<dbReference type="Proteomes" id="UP000243498">
    <property type="component" value="Unassembled WGS sequence"/>
</dbReference>
<dbReference type="OMA" id="QHWLKFK"/>
<accession>A0A166W469</accession>
<dbReference type="OrthoDB" id="2789670at2759"/>
<comment type="caution">
    <text evidence="10">The sequence shown here is derived from an EMBL/GenBank/DDBJ whole genome shotgun (WGS) entry which is preliminary data.</text>
</comment>
<dbReference type="InterPro" id="IPR050364">
    <property type="entry name" value="Cytochrome_P450_fung"/>
</dbReference>
<sequence length="341" mass="38638">MLHMTYGYAIEPHTFDPLLCLIEKMMENFSDALVPMSWLVDIITPLRFLPSYLPGMSFKATARQWYSTNEEVMRVPFDFVQQQMARGTHRPSFVSSILQDHTEANENGTLDDATKHTIMSVAGIMYGAGADTTAAVLSAFVLAMILFPEVQDRAQEEIDSTIGGRLPDFEDRENLPYVSAVTMESLRWFPITPINTTHVANTEIQYKGYRIPKGAYLLASNWWLLHNPETYDNPASFDPDRFLVRNEPDPASVVFGYGRRICPGRYVADKSLFITIARLLSAFTISKAASDPSLKFTSGLIAHPEEFEFHIRPRSERHAELVQAIEKDIPWEHGDSRLIDV</sequence>
<evidence type="ECO:0000256" key="4">
    <source>
        <dbReference type="ARBA" id="ARBA00022723"/>
    </source>
</evidence>
<evidence type="ECO:0000313" key="10">
    <source>
        <dbReference type="EMBL" id="OAA34333.1"/>
    </source>
</evidence>
<evidence type="ECO:0000256" key="9">
    <source>
        <dbReference type="RuleBase" id="RU000461"/>
    </source>
</evidence>
<dbReference type="PANTHER" id="PTHR46300">
    <property type="entry name" value="P450, PUTATIVE (EUROFUNG)-RELATED-RELATED"/>
    <property type="match status" value="1"/>
</dbReference>
<comment type="similarity">
    <text evidence="2 9">Belongs to the cytochrome P450 family.</text>
</comment>
<evidence type="ECO:0000256" key="6">
    <source>
        <dbReference type="ARBA" id="ARBA00023004"/>
    </source>
</evidence>
<dbReference type="PROSITE" id="PS00086">
    <property type="entry name" value="CYTOCHROME_P450"/>
    <property type="match status" value="1"/>
</dbReference>
<name>A0A166W469_METRR</name>
<keyword evidence="6 8" id="KW-0408">Iron</keyword>
<evidence type="ECO:0000256" key="1">
    <source>
        <dbReference type="ARBA" id="ARBA00001971"/>
    </source>
</evidence>
<dbReference type="Pfam" id="PF00067">
    <property type="entry name" value="p450"/>
    <property type="match status" value="1"/>
</dbReference>
<evidence type="ECO:0000256" key="7">
    <source>
        <dbReference type="ARBA" id="ARBA00023033"/>
    </source>
</evidence>
<reference evidence="10 11" key="1">
    <citation type="journal article" date="2016" name="Genome Biol. Evol.">
        <title>Divergent and convergent evolution of fungal pathogenicity.</title>
        <authorList>
            <person name="Shang Y."/>
            <person name="Xiao G."/>
            <person name="Zheng P."/>
            <person name="Cen K."/>
            <person name="Zhan S."/>
            <person name="Wang C."/>
        </authorList>
    </citation>
    <scope>NUCLEOTIDE SEQUENCE [LARGE SCALE GENOMIC DNA]</scope>
    <source>
        <strain evidence="10 11">RCEF 4871</strain>
    </source>
</reference>
<comment type="cofactor">
    <cofactor evidence="1 8">
        <name>heme</name>
        <dbReference type="ChEBI" id="CHEBI:30413"/>
    </cofactor>
</comment>
<evidence type="ECO:0000256" key="2">
    <source>
        <dbReference type="ARBA" id="ARBA00010617"/>
    </source>
</evidence>